<gene>
    <name evidence="1" type="ORF">g.42352</name>
</gene>
<evidence type="ECO:0000313" key="1">
    <source>
        <dbReference type="EMBL" id="JAS26111.1"/>
    </source>
</evidence>
<protein>
    <submittedName>
        <fullName evidence="1">Uncharacterized protein</fullName>
    </submittedName>
</protein>
<feature type="non-terminal residue" evidence="1">
    <location>
        <position position="191"/>
    </location>
</feature>
<proteinExistence type="predicted"/>
<reference evidence="1" key="1">
    <citation type="submission" date="2015-12" db="EMBL/GenBank/DDBJ databases">
        <title>De novo transcriptome assembly of four potential Pierce s Disease insect vectors from Arizona vineyards.</title>
        <authorList>
            <person name="Tassone E.E."/>
        </authorList>
    </citation>
    <scope>NUCLEOTIDE SEQUENCE</scope>
</reference>
<dbReference type="AlphaFoldDB" id="A0A1B6DKA0"/>
<organism evidence="1">
    <name type="scientific">Clastoptera arizonana</name>
    <name type="common">Arizona spittle bug</name>
    <dbReference type="NCBI Taxonomy" id="38151"/>
    <lineage>
        <taxon>Eukaryota</taxon>
        <taxon>Metazoa</taxon>
        <taxon>Ecdysozoa</taxon>
        <taxon>Arthropoda</taxon>
        <taxon>Hexapoda</taxon>
        <taxon>Insecta</taxon>
        <taxon>Pterygota</taxon>
        <taxon>Neoptera</taxon>
        <taxon>Paraneoptera</taxon>
        <taxon>Hemiptera</taxon>
        <taxon>Auchenorrhyncha</taxon>
        <taxon>Cercopoidea</taxon>
        <taxon>Clastopteridae</taxon>
        <taxon>Clastoptera</taxon>
    </lineage>
</organism>
<accession>A0A1B6DKA0</accession>
<name>A0A1B6DKA0_9HEMI</name>
<sequence length="191" mass="22361">MAEIESPEEENEDGLLNILKRIDNKALCDFCKDTFLPPIKVCANYHYFCDNCNVTKCPCCSDTAKVSSFKIQRKCTLSDKCKVYHDDKGTLAQHEKLCKYRPVTCYFCSSRDIPLLDLKNHILRFHPQEVVNRESGDKTFTFSFKSHSHRIFKFIEGIDCMFWLVMDYNNSKLFLFFICLPLLIEISMYSK</sequence>
<dbReference type="EMBL" id="GEDC01011187">
    <property type="protein sequence ID" value="JAS26111.1"/>
    <property type="molecule type" value="Transcribed_RNA"/>
</dbReference>